<feature type="domain" description="PAC" evidence="9">
    <location>
        <begin position="288"/>
        <end position="342"/>
    </location>
</feature>
<evidence type="ECO:0000256" key="1">
    <source>
        <dbReference type="ARBA" id="ARBA00000085"/>
    </source>
</evidence>
<feature type="transmembrane region" description="Helical" evidence="7">
    <location>
        <begin position="146"/>
        <end position="169"/>
    </location>
</feature>
<evidence type="ECO:0000313" key="10">
    <source>
        <dbReference type="EMBL" id="QLG26199.1"/>
    </source>
</evidence>
<keyword evidence="5" id="KW-0418">Kinase</keyword>
<dbReference type="RefSeq" id="WP_179167774.1">
    <property type="nucleotide sequence ID" value="NZ_CP058529.1"/>
</dbReference>
<dbReference type="OrthoDB" id="327291at2157"/>
<dbReference type="Proteomes" id="UP000509750">
    <property type="component" value="Chromosome"/>
</dbReference>
<keyword evidence="3" id="KW-0808">Transferase</keyword>
<dbReference type="CDD" id="cd00075">
    <property type="entry name" value="HATPase"/>
    <property type="match status" value="1"/>
</dbReference>
<protein>
    <recommendedName>
        <fullName evidence="2">histidine kinase</fullName>
        <ecNumber evidence="2">2.7.13.3</ecNumber>
    </recommendedName>
</protein>
<accession>A0A7D5K5V8</accession>
<dbReference type="InterPro" id="IPR031621">
    <property type="entry name" value="HisKA_7TM"/>
</dbReference>
<dbReference type="PANTHER" id="PTHR44936">
    <property type="entry name" value="SENSOR PROTEIN CREC"/>
    <property type="match status" value="1"/>
</dbReference>
<dbReference type="Pfam" id="PF16927">
    <property type="entry name" value="HisKA_7TM"/>
    <property type="match status" value="1"/>
</dbReference>
<gene>
    <name evidence="10" type="ORF">HUG10_00985</name>
</gene>
<feature type="transmembrane region" description="Helical" evidence="7">
    <location>
        <begin position="181"/>
        <end position="203"/>
    </location>
</feature>
<evidence type="ECO:0000256" key="5">
    <source>
        <dbReference type="ARBA" id="ARBA00022777"/>
    </source>
</evidence>
<evidence type="ECO:0000256" key="7">
    <source>
        <dbReference type="SAM" id="Phobius"/>
    </source>
</evidence>
<comment type="catalytic activity">
    <reaction evidence="1">
        <text>ATP + protein L-histidine = ADP + protein N-phospho-L-histidine.</text>
        <dbReference type="EC" id="2.7.13.3"/>
    </reaction>
</comment>
<feature type="transmembrane region" description="Helical" evidence="7">
    <location>
        <begin position="209"/>
        <end position="229"/>
    </location>
</feature>
<dbReference type="AlphaFoldDB" id="A0A7D5K5V8"/>
<evidence type="ECO:0000256" key="3">
    <source>
        <dbReference type="ARBA" id="ARBA00022679"/>
    </source>
</evidence>
<dbReference type="InterPro" id="IPR035965">
    <property type="entry name" value="PAS-like_dom_sf"/>
</dbReference>
<dbReference type="Pfam" id="PF08448">
    <property type="entry name" value="PAS_4"/>
    <property type="match status" value="1"/>
</dbReference>
<reference evidence="10 11" key="1">
    <citation type="submission" date="2020-07" db="EMBL/GenBank/DDBJ databases">
        <title>Gai3-2, isolated from salt lake.</title>
        <authorList>
            <person name="Cui H."/>
            <person name="Shi X."/>
        </authorList>
    </citation>
    <scope>NUCLEOTIDE SEQUENCE [LARGE SCALE GENOMIC DNA]</scope>
    <source>
        <strain evidence="10 11">Gai3-2</strain>
    </source>
</reference>
<dbReference type="Gene3D" id="3.30.450.20">
    <property type="entry name" value="PAS domain"/>
    <property type="match status" value="1"/>
</dbReference>
<dbReference type="Gene3D" id="3.30.565.10">
    <property type="entry name" value="Histidine kinase-like ATPase, C-terminal domain"/>
    <property type="match status" value="1"/>
</dbReference>
<dbReference type="InterPro" id="IPR050980">
    <property type="entry name" value="2C_sensor_his_kinase"/>
</dbReference>
<dbReference type="PROSITE" id="PS50113">
    <property type="entry name" value="PAC"/>
    <property type="match status" value="1"/>
</dbReference>
<evidence type="ECO:0000259" key="8">
    <source>
        <dbReference type="PROSITE" id="PS50109"/>
    </source>
</evidence>
<dbReference type="GO" id="GO:0005524">
    <property type="term" value="F:ATP binding"/>
    <property type="evidence" value="ECO:0007669"/>
    <property type="project" value="UniProtKB-KW"/>
</dbReference>
<feature type="transmembrane region" description="Helical" evidence="7">
    <location>
        <begin position="38"/>
        <end position="58"/>
    </location>
</feature>
<dbReference type="GO" id="GO:0004673">
    <property type="term" value="F:protein histidine kinase activity"/>
    <property type="evidence" value="ECO:0007669"/>
    <property type="project" value="UniProtKB-EC"/>
</dbReference>
<dbReference type="InterPro" id="IPR036890">
    <property type="entry name" value="HATPase_C_sf"/>
</dbReference>
<keyword evidence="6" id="KW-0067">ATP-binding</keyword>
<feature type="transmembrane region" description="Helical" evidence="7">
    <location>
        <begin position="6"/>
        <end position="26"/>
    </location>
</feature>
<feature type="transmembrane region" description="Helical" evidence="7">
    <location>
        <begin position="70"/>
        <end position="87"/>
    </location>
</feature>
<organism evidence="10 11">
    <name type="scientific">Halorarum halophilum</name>
    <dbReference type="NCBI Taxonomy" id="2743090"/>
    <lineage>
        <taxon>Archaea</taxon>
        <taxon>Methanobacteriati</taxon>
        <taxon>Methanobacteriota</taxon>
        <taxon>Stenosarchaea group</taxon>
        <taxon>Halobacteria</taxon>
        <taxon>Halobacteriales</taxon>
        <taxon>Haloferacaceae</taxon>
        <taxon>Halorarum</taxon>
    </lineage>
</organism>
<dbReference type="EC" id="2.7.13.3" evidence="2"/>
<evidence type="ECO:0000256" key="2">
    <source>
        <dbReference type="ARBA" id="ARBA00012438"/>
    </source>
</evidence>
<keyword evidence="7" id="KW-0812">Transmembrane</keyword>
<keyword evidence="7" id="KW-0472">Membrane</keyword>
<dbReference type="EMBL" id="CP058529">
    <property type="protein sequence ID" value="QLG26199.1"/>
    <property type="molecule type" value="Genomic_DNA"/>
</dbReference>
<evidence type="ECO:0000256" key="6">
    <source>
        <dbReference type="ARBA" id="ARBA00022840"/>
    </source>
</evidence>
<keyword evidence="7" id="KW-1133">Transmembrane helix</keyword>
<name>A0A7D5K5V8_9EURY</name>
<dbReference type="InterPro" id="IPR000700">
    <property type="entry name" value="PAS-assoc_C"/>
</dbReference>
<evidence type="ECO:0000259" key="9">
    <source>
        <dbReference type="PROSITE" id="PS50113"/>
    </source>
</evidence>
<dbReference type="SMART" id="SM00387">
    <property type="entry name" value="HATPase_c"/>
    <property type="match status" value="1"/>
</dbReference>
<proteinExistence type="predicted"/>
<feature type="domain" description="Histidine kinase" evidence="8">
    <location>
        <begin position="346"/>
        <end position="552"/>
    </location>
</feature>
<dbReference type="PANTHER" id="PTHR44936:SF10">
    <property type="entry name" value="SENSOR PROTEIN RSTB"/>
    <property type="match status" value="1"/>
</dbReference>
<dbReference type="InterPro" id="IPR003594">
    <property type="entry name" value="HATPase_dom"/>
</dbReference>
<dbReference type="SUPFAM" id="SSF55785">
    <property type="entry name" value="PYP-like sensor domain (PAS domain)"/>
    <property type="match status" value="1"/>
</dbReference>
<dbReference type="PROSITE" id="PS50109">
    <property type="entry name" value="HIS_KIN"/>
    <property type="match status" value="1"/>
</dbReference>
<dbReference type="InterPro" id="IPR005467">
    <property type="entry name" value="His_kinase_dom"/>
</dbReference>
<dbReference type="SUPFAM" id="SSF55874">
    <property type="entry name" value="ATPase domain of HSP90 chaperone/DNA topoisomerase II/histidine kinase"/>
    <property type="match status" value="1"/>
</dbReference>
<dbReference type="GeneID" id="56027364"/>
<dbReference type="KEGG" id="halg:HUG10_00985"/>
<dbReference type="Pfam" id="PF02518">
    <property type="entry name" value="HATPase_c"/>
    <property type="match status" value="1"/>
</dbReference>
<keyword evidence="11" id="KW-1185">Reference proteome</keyword>
<sequence>MPWVPTIYSVPPLLAAVIALGVFAGAWRHRGEPAARPFIAVIGVLFAWSAAYAIQIGYTDPGTQLFWQQVSFSVSSTIGPLWFVFAVRYAGFDGVLRRWVVAVLALEPVAFAAAVWLKPAGLIWRNPRPASAGAAPIVEFGIGPIYLLHIGYVYLLILAGVCLLLWVAVSGSRLHRKQAGLITAAAMLPFGANVAFTLGASPIPNLDLTTFTFALSGVIIGLALFRYDFLDLAPIAHRRWVEALGDGLLVVDDAGRVTDVEGVARQVLDPRPVVGEPAAASLPGDDLAAADGAVVEATLDGDHRYYDVSVGPMTDRHGRRVAHLVGLRDVTDREEYQRRIGVADRVLRHNVRNEGNVALGHLTAVAEGGVLDVDEATERASVAADRVGRIVDLTERIRGVTTALEQQGARDRPIDVSRVITDVVADSADPDVVEVDAPAGTTVAAPSDLLVERAVADVVENALEHTGPDAEVRVTVELGTETVAVVVADDGQGIPTDERVPFDAREETPLSHGSGLGLWMVKWAMEAAGGDVSFAENEPSGSIVTLTFRRPTVLPDRAT</sequence>
<evidence type="ECO:0000313" key="11">
    <source>
        <dbReference type="Proteomes" id="UP000509750"/>
    </source>
</evidence>
<keyword evidence="4" id="KW-0547">Nucleotide-binding</keyword>
<evidence type="ECO:0000256" key="4">
    <source>
        <dbReference type="ARBA" id="ARBA00022741"/>
    </source>
</evidence>
<feature type="transmembrane region" description="Helical" evidence="7">
    <location>
        <begin position="99"/>
        <end position="117"/>
    </location>
</feature>
<dbReference type="InterPro" id="IPR013656">
    <property type="entry name" value="PAS_4"/>
</dbReference>